<keyword evidence="5 10" id="KW-0472">Membrane</keyword>
<feature type="transmembrane region" description="Helical" evidence="10">
    <location>
        <begin position="21"/>
        <end position="44"/>
    </location>
</feature>
<evidence type="ECO:0000256" key="9">
    <source>
        <dbReference type="ARBA" id="ARBA00048048"/>
    </source>
</evidence>
<evidence type="ECO:0000256" key="10">
    <source>
        <dbReference type="RuleBase" id="RU079119"/>
    </source>
</evidence>
<dbReference type="PANTHER" id="PTHR12246">
    <property type="entry name" value="PALMITOYLTRANSFERASE ZDHHC16"/>
    <property type="match status" value="1"/>
</dbReference>
<dbReference type="PROSITE" id="PS50216">
    <property type="entry name" value="DHHC"/>
    <property type="match status" value="1"/>
</dbReference>
<evidence type="ECO:0000256" key="4">
    <source>
        <dbReference type="ARBA" id="ARBA00022989"/>
    </source>
</evidence>
<keyword evidence="8 10" id="KW-0012">Acyltransferase</keyword>
<feature type="domain" description="Palmitoyltransferase DHHC" evidence="11">
    <location>
        <begin position="134"/>
        <end position="257"/>
    </location>
</feature>
<dbReference type="OMA" id="DGIVWDC"/>
<dbReference type="InterPro" id="IPR001594">
    <property type="entry name" value="Palmitoyltrfase_DHHC"/>
</dbReference>
<evidence type="ECO:0000313" key="13">
    <source>
        <dbReference type="Proteomes" id="UP000053558"/>
    </source>
</evidence>
<sequence>MICARQVFRCFRAVERFGDRVTGAAGPWFVGMAAILVSAGAFAFFEVILPTMSHPILSFFPCALIAANLGFHYYTVCTVRPGFVDDVHPVSSSPERPPEGGPGLFWAKRKGATDHMEGVRWTRALNVTPASMSRCKKCGVVRPERAHHCRVCNRCVLKYDHHCPVRINQCVGLHNERHFVLFMAYLVLATFFLSVCGFQKALDALGFNFIADWPYLTPEILYVLIYMLSVVMCLAVGIMLLWHMWGVVKGETAVESQDHEVYRKIARSRNDNFVNSYDLGKRRNLEVFFNIGPDGYPWYTLLLPLRVPSYTDGRSWARRDGFDRHGGVVAGEELTDEEESEEP</sequence>
<dbReference type="KEGG" id="cput:CONPUDRAFT_120564"/>
<comment type="similarity">
    <text evidence="10">Belongs to the DHHC palmitoyltransferase family.</text>
</comment>
<feature type="transmembrane region" description="Helical" evidence="10">
    <location>
        <begin position="220"/>
        <end position="242"/>
    </location>
</feature>
<keyword evidence="3 10" id="KW-0812">Transmembrane</keyword>
<organism evidence="12 13">
    <name type="scientific">Coniophora puteana (strain RWD-64-598)</name>
    <name type="common">Brown rot fungus</name>
    <dbReference type="NCBI Taxonomy" id="741705"/>
    <lineage>
        <taxon>Eukaryota</taxon>
        <taxon>Fungi</taxon>
        <taxon>Dikarya</taxon>
        <taxon>Basidiomycota</taxon>
        <taxon>Agaricomycotina</taxon>
        <taxon>Agaricomycetes</taxon>
        <taxon>Agaricomycetidae</taxon>
        <taxon>Boletales</taxon>
        <taxon>Coniophorineae</taxon>
        <taxon>Coniophoraceae</taxon>
        <taxon>Coniophora</taxon>
    </lineage>
</organism>
<evidence type="ECO:0000256" key="3">
    <source>
        <dbReference type="ARBA" id="ARBA00022692"/>
    </source>
</evidence>
<evidence type="ECO:0000256" key="8">
    <source>
        <dbReference type="ARBA" id="ARBA00023315"/>
    </source>
</evidence>
<dbReference type="EMBL" id="JH711575">
    <property type="protein sequence ID" value="EIW84570.1"/>
    <property type="molecule type" value="Genomic_DNA"/>
</dbReference>
<dbReference type="GeneID" id="19199553"/>
<comment type="domain">
    <text evidence="10">The DHHC domain is required for palmitoyltransferase activity.</text>
</comment>
<protein>
    <recommendedName>
        <fullName evidence="10">Palmitoyltransferase</fullName>
        <ecNumber evidence="10">2.3.1.225</ecNumber>
    </recommendedName>
</protein>
<keyword evidence="4 10" id="KW-1133">Transmembrane helix</keyword>
<gene>
    <name evidence="12" type="ORF">CONPUDRAFT_120564</name>
</gene>
<proteinExistence type="inferred from homology"/>
<evidence type="ECO:0000313" key="12">
    <source>
        <dbReference type="EMBL" id="EIW84570.1"/>
    </source>
</evidence>
<comment type="caution">
    <text evidence="12">The sequence shown here is derived from an EMBL/GenBank/DDBJ whole genome shotgun (WGS) entry which is preliminary data.</text>
</comment>
<dbReference type="OrthoDB" id="9909019at2759"/>
<evidence type="ECO:0000259" key="11">
    <source>
        <dbReference type="Pfam" id="PF01529"/>
    </source>
</evidence>
<dbReference type="GO" id="GO:0019706">
    <property type="term" value="F:protein-cysteine S-palmitoyltransferase activity"/>
    <property type="evidence" value="ECO:0007669"/>
    <property type="project" value="UniProtKB-EC"/>
</dbReference>
<dbReference type="EC" id="2.3.1.225" evidence="10"/>
<dbReference type="InterPro" id="IPR039859">
    <property type="entry name" value="PFA4/ZDH16/20/ERF2-like"/>
</dbReference>
<dbReference type="Pfam" id="PF01529">
    <property type="entry name" value="DHHC"/>
    <property type="match status" value="1"/>
</dbReference>
<evidence type="ECO:0000256" key="7">
    <source>
        <dbReference type="ARBA" id="ARBA00023288"/>
    </source>
</evidence>
<dbReference type="RefSeq" id="XP_007766234.1">
    <property type="nucleotide sequence ID" value="XM_007768044.1"/>
</dbReference>
<dbReference type="GO" id="GO:0016020">
    <property type="term" value="C:membrane"/>
    <property type="evidence" value="ECO:0007669"/>
    <property type="project" value="UniProtKB-SubCell"/>
</dbReference>
<evidence type="ECO:0000256" key="1">
    <source>
        <dbReference type="ARBA" id="ARBA00004141"/>
    </source>
</evidence>
<dbReference type="Proteomes" id="UP000053558">
    <property type="component" value="Unassembled WGS sequence"/>
</dbReference>
<evidence type="ECO:0000256" key="6">
    <source>
        <dbReference type="ARBA" id="ARBA00023139"/>
    </source>
</evidence>
<accession>A0A5M3MZJ5</accession>
<keyword evidence="7" id="KW-0449">Lipoprotein</keyword>
<evidence type="ECO:0000256" key="2">
    <source>
        <dbReference type="ARBA" id="ARBA00022679"/>
    </source>
</evidence>
<feature type="transmembrane region" description="Helical" evidence="10">
    <location>
        <begin position="179"/>
        <end position="200"/>
    </location>
</feature>
<keyword evidence="13" id="KW-1185">Reference proteome</keyword>
<feature type="transmembrane region" description="Helical" evidence="10">
    <location>
        <begin position="56"/>
        <end position="74"/>
    </location>
</feature>
<reference evidence="13" key="1">
    <citation type="journal article" date="2012" name="Science">
        <title>The Paleozoic origin of enzymatic lignin decomposition reconstructed from 31 fungal genomes.</title>
        <authorList>
            <person name="Floudas D."/>
            <person name="Binder M."/>
            <person name="Riley R."/>
            <person name="Barry K."/>
            <person name="Blanchette R.A."/>
            <person name="Henrissat B."/>
            <person name="Martinez A.T."/>
            <person name="Otillar R."/>
            <person name="Spatafora J.W."/>
            <person name="Yadav J.S."/>
            <person name="Aerts A."/>
            <person name="Benoit I."/>
            <person name="Boyd A."/>
            <person name="Carlson A."/>
            <person name="Copeland A."/>
            <person name="Coutinho P.M."/>
            <person name="de Vries R.P."/>
            <person name="Ferreira P."/>
            <person name="Findley K."/>
            <person name="Foster B."/>
            <person name="Gaskell J."/>
            <person name="Glotzer D."/>
            <person name="Gorecki P."/>
            <person name="Heitman J."/>
            <person name="Hesse C."/>
            <person name="Hori C."/>
            <person name="Igarashi K."/>
            <person name="Jurgens J.A."/>
            <person name="Kallen N."/>
            <person name="Kersten P."/>
            <person name="Kohler A."/>
            <person name="Kuees U."/>
            <person name="Kumar T.K.A."/>
            <person name="Kuo A."/>
            <person name="LaButti K."/>
            <person name="Larrondo L.F."/>
            <person name="Lindquist E."/>
            <person name="Ling A."/>
            <person name="Lombard V."/>
            <person name="Lucas S."/>
            <person name="Lundell T."/>
            <person name="Martin R."/>
            <person name="McLaughlin D.J."/>
            <person name="Morgenstern I."/>
            <person name="Morin E."/>
            <person name="Murat C."/>
            <person name="Nagy L.G."/>
            <person name="Nolan M."/>
            <person name="Ohm R.A."/>
            <person name="Patyshakuliyeva A."/>
            <person name="Rokas A."/>
            <person name="Ruiz-Duenas F.J."/>
            <person name="Sabat G."/>
            <person name="Salamov A."/>
            <person name="Samejima M."/>
            <person name="Schmutz J."/>
            <person name="Slot J.C."/>
            <person name="St John F."/>
            <person name="Stenlid J."/>
            <person name="Sun H."/>
            <person name="Sun S."/>
            <person name="Syed K."/>
            <person name="Tsang A."/>
            <person name="Wiebenga A."/>
            <person name="Young D."/>
            <person name="Pisabarro A."/>
            <person name="Eastwood D.C."/>
            <person name="Martin F."/>
            <person name="Cullen D."/>
            <person name="Grigoriev I.V."/>
            <person name="Hibbett D.S."/>
        </authorList>
    </citation>
    <scope>NUCLEOTIDE SEQUENCE [LARGE SCALE GENOMIC DNA]</scope>
    <source>
        <strain evidence="13">RWD-64-598 SS2</strain>
    </source>
</reference>
<evidence type="ECO:0000256" key="5">
    <source>
        <dbReference type="ARBA" id="ARBA00023136"/>
    </source>
</evidence>
<dbReference type="AlphaFoldDB" id="A0A5M3MZJ5"/>
<keyword evidence="6" id="KW-0564">Palmitate</keyword>
<keyword evidence="2 10" id="KW-0808">Transferase</keyword>
<name>A0A5M3MZJ5_CONPW</name>
<comment type="catalytic activity">
    <reaction evidence="9 10">
        <text>L-cysteinyl-[protein] + hexadecanoyl-CoA = S-hexadecanoyl-L-cysteinyl-[protein] + CoA</text>
        <dbReference type="Rhea" id="RHEA:36683"/>
        <dbReference type="Rhea" id="RHEA-COMP:10131"/>
        <dbReference type="Rhea" id="RHEA-COMP:11032"/>
        <dbReference type="ChEBI" id="CHEBI:29950"/>
        <dbReference type="ChEBI" id="CHEBI:57287"/>
        <dbReference type="ChEBI" id="CHEBI:57379"/>
        <dbReference type="ChEBI" id="CHEBI:74151"/>
        <dbReference type="EC" id="2.3.1.225"/>
    </reaction>
</comment>
<comment type="subcellular location">
    <subcellularLocation>
        <location evidence="1">Membrane</location>
        <topology evidence="1">Multi-pass membrane protein</topology>
    </subcellularLocation>
</comment>